<sequence>MRTLSPDLRLRFKGNRAWPGLPGFPTTSRIRKTLTSPSGPIRLAGTRPAGPSRTHAHAHPRVLP</sequence>
<dbReference type="Ensembl" id="ENSMPUT00000009850.1">
    <property type="protein sequence ID" value="ENSMPUP00000009693.1"/>
    <property type="gene ID" value="ENSMPUG00000009768.1"/>
</dbReference>
<dbReference type="AlphaFoldDB" id="M3YED6"/>
<evidence type="ECO:0000313" key="2">
    <source>
        <dbReference type="Ensembl" id="ENSMPUP00000009693.1"/>
    </source>
</evidence>
<feature type="compositionally biased region" description="Basic residues" evidence="1">
    <location>
        <begin position="54"/>
        <end position="64"/>
    </location>
</feature>
<protein>
    <submittedName>
        <fullName evidence="2">Uncharacterized protein</fullName>
    </submittedName>
</protein>
<reference evidence="2" key="1">
    <citation type="submission" date="2024-06" db="UniProtKB">
        <authorList>
            <consortium name="Ensembl"/>
        </authorList>
    </citation>
    <scope>IDENTIFICATION</scope>
</reference>
<dbReference type="HOGENOM" id="CLU_2867077_0_0_1"/>
<evidence type="ECO:0000256" key="1">
    <source>
        <dbReference type="SAM" id="MobiDB-lite"/>
    </source>
</evidence>
<feature type="compositionally biased region" description="Polar residues" evidence="1">
    <location>
        <begin position="25"/>
        <end position="38"/>
    </location>
</feature>
<accession>M3YED6</accession>
<dbReference type="EMBL" id="AEYP01055506">
    <property type="status" value="NOT_ANNOTATED_CDS"/>
    <property type="molecule type" value="Genomic_DNA"/>
</dbReference>
<feature type="region of interest" description="Disordered" evidence="1">
    <location>
        <begin position="21"/>
        <end position="64"/>
    </location>
</feature>
<dbReference type="InParanoid" id="M3YED6"/>
<organism evidence="2">
    <name type="scientific">Mustela putorius furo</name>
    <name type="common">European domestic ferret</name>
    <name type="synonym">Mustela furo</name>
    <dbReference type="NCBI Taxonomy" id="9669"/>
    <lineage>
        <taxon>Eukaryota</taxon>
        <taxon>Metazoa</taxon>
        <taxon>Chordata</taxon>
        <taxon>Craniata</taxon>
        <taxon>Vertebrata</taxon>
        <taxon>Euteleostomi</taxon>
        <taxon>Mammalia</taxon>
        <taxon>Eutheria</taxon>
        <taxon>Laurasiatheria</taxon>
        <taxon>Carnivora</taxon>
        <taxon>Caniformia</taxon>
        <taxon>Musteloidea</taxon>
        <taxon>Mustelidae</taxon>
        <taxon>Mustelinae</taxon>
        <taxon>Mustela</taxon>
    </lineage>
</organism>
<proteinExistence type="predicted"/>
<name>M3YED6_MUSPF</name>